<keyword evidence="5" id="KW-0805">Transcription regulation</keyword>
<evidence type="ECO:0000256" key="6">
    <source>
        <dbReference type="ARBA" id="ARBA00023125"/>
    </source>
</evidence>
<dbReference type="GO" id="GO:0000981">
    <property type="term" value="F:DNA-binding transcription factor activity, RNA polymerase II-specific"/>
    <property type="evidence" value="ECO:0007669"/>
    <property type="project" value="TreeGrafter"/>
</dbReference>
<feature type="region of interest" description="Disordered" evidence="9">
    <location>
        <begin position="141"/>
        <end position="162"/>
    </location>
</feature>
<dbReference type="SUPFAM" id="SSF47459">
    <property type="entry name" value="HLH, helix-loop-helix DNA-binding domain"/>
    <property type="match status" value="1"/>
</dbReference>
<dbReference type="InParanoid" id="A0A667ZI55"/>
<dbReference type="PANTHER" id="PTHR15402">
    <property type="entry name" value="TRANSCRIPTION FACTOR-LIKE 5 PROTEIN"/>
    <property type="match status" value="1"/>
</dbReference>
<keyword evidence="6" id="KW-0238">DNA-binding</keyword>
<keyword evidence="7" id="KW-0804">Transcription</keyword>
<keyword evidence="3" id="KW-0221">Differentiation</keyword>
<dbReference type="InterPro" id="IPR039583">
    <property type="entry name" value="TCFL5/SOLH1/2"/>
</dbReference>
<dbReference type="GeneTree" id="ENSGT00390000002821"/>
<keyword evidence="12" id="KW-1185">Reference proteome</keyword>
<dbReference type="GO" id="GO:0000978">
    <property type="term" value="F:RNA polymerase II cis-regulatory region sequence-specific DNA binding"/>
    <property type="evidence" value="ECO:0007669"/>
    <property type="project" value="TreeGrafter"/>
</dbReference>
<dbReference type="Gene3D" id="4.10.280.10">
    <property type="entry name" value="Helix-loop-helix DNA-binding domain"/>
    <property type="match status" value="1"/>
</dbReference>
<accession>A0A667ZI55</accession>
<dbReference type="PROSITE" id="PS50888">
    <property type="entry name" value="BHLH"/>
    <property type="match status" value="1"/>
</dbReference>
<evidence type="ECO:0000256" key="1">
    <source>
        <dbReference type="ARBA" id="ARBA00004123"/>
    </source>
</evidence>
<dbReference type="GO" id="GO:0007283">
    <property type="term" value="P:spermatogenesis"/>
    <property type="evidence" value="ECO:0007669"/>
    <property type="project" value="UniProtKB-KW"/>
</dbReference>
<organism evidence="11 12">
    <name type="scientific">Myripristis murdjan</name>
    <name type="common">pinecone soldierfish</name>
    <dbReference type="NCBI Taxonomy" id="586833"/>
    <lineage>
        <taxon>Eukaryota</taxon>
        <taxon>Metazoa</taxon>
        <taxon>Chordata</taxon>
        <taxon>Craniata</taxon>
        <taxon>Vertebrata</taxon>
        <taxon>Euteleostomi</taxon>
        <taxon>Actinopterygii</taxon>
        <taxon>Neopterygii</taxon>
        <taxon>Teleostei</taxon>
        <taxon>Neoteleostei</taxon>
        <taxon>Acanthomorphata</taxon>
        <taxon>Holocentriformes</taxon>
        <taxon>Holocentridae</taxon>
        <taxon>Myripristis</taxon>
    </lineage>
</organism>
<dbReference type="InterPro" id="IPR036638">
    <property type="entry name" value="HLH_DNA-bd_sf"/>
</dbReference>
<evidence type="ECO:0000256" key="4">
    <source>
        <dbReference type="ARBA" id="ARBA00022871"/>
    </source>
</evidence>
<keyword evidence="4" id="KW-0744">Spermatogenesis</keyword>
<reference evidence="11" key="2">
    <citation type="submission" date="2025-08" db="UniProtKB">
        <authorList>
            <consortium name="Ensembl"/>
        </authorList>
    </citation>
    <scope>IDENTIFICATION</scope>
</reference>
<keyword evidence="8" id="KW-0539">Nucleus</keyword>
<dbReference type="GO" id="GO:0046983">
    <property type="term" value="F:protein dimerization activity"/>
    <property type="evidence" value="ECO:0007669"/>
    <property type="project" value="InterPro"/>
</dbReference>
<dbReference type="FunFam" id="4.10.280.10:FF:000057">
    <property type="entry name" value="transcription factor-like 5 protein-like"/>
    <property type="match status" value="1"/>
</dbReference>
<evidence type="ECO:0000256" key="8">
    <source>
        <dbReference type="ARBA" id="ARBA00023242"/>
    </source>
</evidence>
<dbReference type="Proteomes" id="UP000472263">
    <property type="component" value="Chromosome 7"/>
</dbReference>
<dbReference type="Ensembl" id="ENSMMDT00005041182.1">
    <property type="protein sequence ID" value="ENSMMDP00005040352.1"/>
    <property type="gene ID" value="ENSMMDG00005018684.1"/>
</dbReference>
<evidence type="ECO:0000256" key="9">
    <source>
        <dbReference type="SAM" id="MobiDB-lite"/>
    </source>
</evidence>
<keyword evidence="2" id="KW-0217">Developmental protein</keyword>
<evidence type="ECO:0000256" key="2">
    <source>
        <dbReference type="ARBA" id="ARBA00022473"/>
    </source>
</evidence>
<evidence type="ECO:0000313" key="11">
    <source>
        <dbReference type="Ensembl" id="ENSMMDP00005040352.1"/>
    </source>
</evidence>
<name>A0A667ZI55_9TELE</name>
<reference evidence="11" key="3">
    <citation type="submission" date="2025-09" db="UniProtKB">
        <authorList>
            <consortium name="Ensembl"/>
        </authorList>
    </citation>
    <scope>IDENTIFICATION</scope>
</reference>
<evidence type="ECO:0000259" key="10">
    <source>
        <dbReference type="PROSITE" id="PS50888"/>
    </source>
</evidence>
<proteinExistence type="predicted"/>
<evidence type="ECO:0000256" key="3">
    <source>
        <dbReference type="ARBA" id="ARBA00022782"/>
    </source>
</evidence>
<reference evidence="11" key="1">
    <citation type="submission" date="2019-06" db="EMBL/GenBank/DDBJ databases">
        <authorList>
            <consortium name="Wellcome Sanger Institute Data Sharing"/>
        </authorList>
    </citation>
    <scope>NUCLEOTIDE SEQUENCE [LARGE SCALE GENOMIC DNA]</scope>
</reference>
<dbReference type="AlphaFoldDB" id="A0A667ZI55"/>
<dbReference type="SMART" id="SM00353">
    <property type="entry name" value="HLH"/>
    <property type="match status" value="1"/>
</dbReference>
<dbReference type="GO" id="GO:0005634">
    <property type="term" value="C:nucleus"/>
    <property type="evidence" value="ECO:0007669"/>
    <property type="project" value="UniProtKB-SubCell"/>
</dbReference>
<dbReference type="Pfam" id="PF00010">
    <property type="entry name" value="HLH"/>
    <property type="match status" value="1"/>
</dbReference>
<comment type="subcellular location">
    <subcellularLocation>
        <location evidence="1">Nucleus</location>
    </subcellularLocation>
</comment>
<protein>
    <recommendedName>
        <fullName evidence="10">BHLH domain-containing protein</fullName>
    </recommendedName>
</protein>
<evidence type="ECO:0000256" key="5">
    <source>
        <dbReference type="ARBA" id="ARBA00023015"/>
    </source>
</evidence>
<evidence type="ECO:0000313" key="12">
    <source>
        <dbReference type="Proteomes" id="UP000472263"/>
    </source>
</evidence>
<evidence type="ECO:0000256" key="7">
    <source>
        <dbReference type="ARBA" id="ARBA00023163"/>
    </source>
</evidence>
<dbReference type="GO" id="GO:0030154">
    <property type="term" value="P:cell differentiation"/>
    <property type="evidence" value="ECO:0007669"/>
    <property type="project" value="UniProtKB-KW"/>
</dbReference>
<feature type="region of interest" description="Disordered" evidence="9">
    <location>
        <begin position="236"/>
        <end position="264"/>
    </location>
</feature>
<dbReference type="InterPro" id="IPR011598">
    <property type="entry name" value="bHLH_dom"/>
</dbReference>
<sequence>MSAFSTACKGISVSPSSREYSCDSLGVMVGQSGCMALDQGQILSTELSLAEMTEIEYTHLQHVVQTHMEAQAADPDGSDARFHISEDASGSIVVSLSPTTQAIDLSTSTEEQSLMSGLPGEKTPTTFGEVPASVLARAQSEVGVTQAEPPANSSNSSSSRPYSTARVCLEKRFNCMPGDIPRPQDAQSAVLSNLIDGLIELPLILILVFNVDNAVARPDAPIKRIRSIKAAKAVRDPAGEAGSSTRRRAAPCIDSSQRRERHNIKERERRRRIRLCCDELNLLVPFCRPETDKATTLQWATAFLKYIQEVYGDTFKEVHIFVFSIWCKSFMEPPELEVTQLTLHNY</sequence>
<dbReference type="PANTHER" id="PTHR15402:SF2">
    <property type="entry name" value="TRANSCRIPTION FACTOR LIKE 5"/>
    <property type="match status" value="1"/>
</dbReference>
<feature type="domain" description="BHLH" evidence="10">
    <location>
        <begin position="257"/>
        <end position="307"/>
    </location>
</feature>